<organism evidence="1 2">
    <name type="scientific">Vreelandella zhuhanensis</name>
    <dbReference type="NCBI Taxonomy" id="2684210"/>
    <lineage>
        <taxon>Bacteria</taxon>
        <taxon>Pseudomonadati</taxon>
        <taxon>Pseudomonadota</taxon>
        <taxon>Gammaproteobacteria</taxon>
        <taxon>Oceanospirillales</taxon>
        <taxon>Halomonadaceae</taxon>
        <taxon>Vreelandella</taxon>
    </lineage>
</organism>
<reference evidence="1 2" key="1">
    <citation type="submission" date="2019-12" db="EMBL/GenBank/DDBJ databases">
        <title>Halomonas rutogse sp. nov. isolated from two lakes on Tibetan Plateau.</title>
        <authorList>
            <person name="Gao P."/>
        </authorList>
    </citation>
    <scope>NUCLEOTIDE SEQUENCE [LARGE SCALE GENOMIC DNA]</scope>
    <source>
        <strain evidence="1 2">ZH2S</strain>
    </source>
</reference>
<evidence type="ECO:0000313" key="2">
    <source>
        <dbReference type="Proteomes" id="UP000437638"/>
    </source>
</evidence>
<dbReference type="Proteomes" id="UP000437638">
    <property type="component" value="Unassembled WGS sequence"/>
</dbReference>
<sequence>MQLSDSTITQQTMNWVKRFIVELNICPFAKREVEKESLRLCVVRSKKIEVALEELMMEIQWLDSHKETETTLLIFPTLFRDFHHYLDFVDLAEAMMTEQGYEGIYQLATFHPDYCFAETEPMDVSNYTNRSPYPMLHLLREASLDKAIDAYGDTSAIPDKNIQKMQTMGKASVENLLQSCLK</sequence>
<dbReference type="AlphaFoldDB" id="A0A7X3KPY1"/>
<gene>
    <name evidence="1" type="ORF">GPM19_06645</name>
</gene>
<dbReference type="EMBL" id="WTKP01000004">
    <property type="protein sequence ID" value="MWJ27885.1"/>
    <property type="molecule type" value="Genomic_DNA"/>
</dbReference>
<comment type="caution">
    <text evidence="1">The sequence shown here is derived from an EMBL/GenBank/DDBJ whole genome shotgun (WGS) entry which is preliminary data.</text>
</comment>
<dbReference type="Pfam" id="PF07209">
    <property type="entry name" value="DUF1415"/>
    <property type="match status" value="1"/>
</dbReference>
<dbReference type="InterPro" id="IPR009858">
    <property type="entry name" value="DUF1415"/>
</dbReference>
<keyword evidence="2" id="KW-1185">Reference proteome</keyword>
<name>A0A7X3KPY1_9GAMM</name>
<protein>
    <submittedName>
        <fullName evidence="1">DUF1415 family protein</fullName>
    </submittedName>
</protein>
<proteinExistence type="predicted"/>
<dbReference type="RefSeq" id="WP_160418161.1">
    <property type="nucleotide sequence ID" value="NZ_WTKP01000004.1"/>
</dbReference>
<accession>A0A7X3KPY1</accession>
<evidence type="ECO:0000313" key="1">
    <source>
        <dbReference type="EMBL" id="MWJ27885.1"/>
    </source>
</evidence>